<dbReference type="EMBL" id="JARIHO010000010">
    <property type="protein sequence ID" value="KAJ7354341.1"/>
    <property type="molecule type" value="Genomic_DNA"/>
</dbReference>
<evidence type="ECO:0000313" key="2">
    <source>
        <dbReference type="Proteomes" id="UP001218218"/>
    </source>
</evidence>
<sequence length="172" mass="18961">MATFRTTSIAAKRAAPSKSQSIASSIYSFSSSSSISISSIRRDSIDTYTYSPCTGSRRPIFVTTTVCTTTATYPMTVPPPFTASLGSDERLPRPRRGAPAVPTAAEFKLRKQRKEEKARKDCGRVLDTMRRAVGLKRTHLDPALCEGWCYPRFAFARPGTNAKPKILNLNCF</sequence>
<evidence type="ECO:0000313" key="1">
    <source>
        <dbReference type="EMBL" id="KAJ7354341.1"/>
    </source>
</evidence>
<reference evidence="1" key="1">
    <citation type="submission" date="2023-03" db="EMBL/GenBank/DDBJ databases">
        <title>Massive genome expansion in bonnet fungi (Mycena s.s.) driven by repeated elements and novel gene families across ecological guilds.</title>
        <authorList>
            <consortium name="Lawrence Berkeley National Laboratory"/>
            <person name="Harder C.B."/>
            <person name="Miyauchi S."/>
            <person name="Viragh M."/>
            <person name="Kuo A."/>
            <person name="Thoen E."/>
            <person name="Andreopoulos B."/>
            <person name="Lu D."/>
            <person name="Skrede I."/>
            <person name="Drula E."/>
            <person name="Henrissat B."/>
            <person name="Morin E."/>
            <person name="Kohler A."/>
            <person name="Barry K."/>
            <person name="LaButti K."/>
            <person name="Morin E."/>
            <person name="Salamov A."/>
            <person name="Lipzen A."/>
            <person name="Mereny Z."/>
            <person name="Hegedus B."/>
            <person name="Baldrian P."/>
            <person name="Stursova M."/>
            <person name="Weitz H."/>
            <person name="Taylor A."/>
            <person name="Grigoriev I.V."/>
            <person name="Nagy L.G."/>
            <person name="Martin F."/>
            <person name="Kauserud H."/>
        </authorList>
    </citation>
    <scope>NUCLEOTIDE SEQUENCE</scope>
    <source>
        <strain evidence="1">CBHHK002</strain>
    </source>
</reference>
<organism evidence="1 2">
    <name type="scientific">Mycena albidolilacea</name>
    <dbReference type="NCBI Taxonomy" id="1033008"/>
    <lineage>
        <taxon>Eukaryota</taxon>
        <taxon>Fungi</taxon>
        <taxon>Dikarya</taxon>
        <taxon>Basidiomycota</taxon>
        <taxon>Agaricomycotina</taxon>
        <taxon>Agaricomycetes</taxon>
        <taxon>Agaricomycetidae</taxon>
        <taxon>Agaricales</taxon>
        <taxon>Marasmiineae</taxon>
        <taxon>Mycenaceae</taxon>
        <taxon>Mycena</taxon>
    </lineage>
</organism>
<keyword evidence="2" id="KW-1185">Reference proteome</keyword>
<proteinExistence type="predicted"/>
<dbReference type="AlphaFoldDB" id="A0AAD7ABJ8"/>
<protein>
    <submittedName>
        <fullName evidence="1">Uncharacterized protein</fullName>
    </submittedName>
</protein>
<dbReference type="Proteomes" id="UP001218218">
    <property type="component" value="Unassembled WGS sequence"/>
</dbReference>
<gene>
    <name evidence="1" type="ORF">DFH08DRAFT_804264</name>
</gene>
<name>A0AAD7ABJ8_9AGAR</name>
<accession>A0AAD7ABJ8</accession>
<comment type="caution">
    <text evidence="1">The sequence shown here is derived from an EMBL/GenBank/DDBJ whole genome shotgun (WGS) entry which is preliminary data.</text>
</comment>